<dbReference type="AlphaFoldDB" id="A0A437QIE2"/>
<dbReference type="OrthoDB" id="5916942at2"/>
<gene>
    <name evidence="1" type="ORF">EOE67_15740</name>
</gene>
<protein>
    <submittedName>
        <fullName evidence="1">DUF2750 domain-containing protein</fullName>
    </submittedName>
</protein>
<accession>A0A437QIE2</accession>
<dbReference type="InterPro" id="IPR021284">
    <property type="entry name" value="DUF2750"/>
</dbReference>
<dbReference type="Proteomes" id="UP000283077">
    <property type="component" value="Unassembled WGS sequence"/>
</dbReference>
<comment type="caution">
    <text evidence="1">The sequence shown here is derived from an EMBL/GenBank/DDBJ whole genome shotgun (WGS) entry which is preliminary data.</text>
</comment>
<name>A0A437QIE2_9GAMM</name>
<evidence type="ECO:0000313" key="2">
    <source>
        <dbReference type="Proteomes" id="UP000283077"/>
    </source>
</evidence>
<reference evidence="1 2" key="1">
    <citation type="submission" date="2019-01" db="EMBL/GenBank/DDBJ databases">
        <authorList>
            <person name="Chen W.-M."/>
        </authorList>
    </citation>
    <scope>NUCLEOTIDE SEQUENCE [LARGE SCALE GENOMIC DNA]</scope>
    <source>
        <strain evidence="1 2">KYPC3</strain>
    </source>
</reference>
<organism evidence="1 2">
    <name type="scientific">Rheinheimera riviphila</name>
    <dbReference type="NCBI Taxonomy" id="1834037"/>
    <lineage>
        <taxon>Bacteria</taxon>
        <taxon>Pseudomonadati</taxon>
        <taxon>Pseudomonadota</taxon>
        <taxon>Gammaproteobacteria</taxon>
        <taxon>Chromatiales</taxon>
        <taxon>Chromatiaceae</taxon>
        <taxon>Rheinheimera</taxon>
    </lineage>
</organism>
<dbReference type="Pfam" id="PF11042">
    <property type="entry name" value="DUF2750"/>
    <property type="match status" value="1"/>
</dbReference>
<dbReference type="RefSeq" id="WP_068064624.1">
    <property type="nucleotide sequence ID" value="NZ_SACS01000019.1"/>
</dbReference>
<evidence type="ECO:0000313" key="1">
    <source>
        <dbReference type="EMBL" id="RVU34322.1"/>
    </source>
</evidence>
<keyword evidence="2" id="KW-1185">Reference proteome</keyword>
<sequence>MSEYANDPVFQEFIAEARTHGQVWVLAHGEDLLVVESVDFEDTDVMPFWSSEDAAKLHCSEEWAEYKPEAIALDVFCDGWLKEMYDDGVLIGTNWDESLNGPEVEPREILEALAQVQ</sequence>
<dbReference type="EMBL" id="SACS01000019">
    <property type="protein sequence ID" value="RVU34322.1"/>
    <property type="molecule type" value="Genomic_DNA"/>
</dbReference>
<proteinExistence type="predicted"/>